<accession>B7ZET2</accession>
<comment type="subcellular location">
    <subcellularLocation>
        <location evidence="1">Cell membrane</location>
        <topology evidence="1">Multi-pass membrane protein</topology>
    </subcellularLocation>
</comment>
<dbReference type="GO" id="GO:0071555">
    <property type="term" value="P:cell wall organization"/>
    <property type="evidence" value="ECO:0007669"/>
    <property type="project" value="UniProtKB-KW"/>
</dbReference>
<dbReference type="AlphaFoldDB" id="B7ZET2"/>
<protein>
    <recommendedName>
        <fullName evidence="1">Chitin synthase</fullName>
        <ecNumber evidence="1">2.4.1.16</ecNumber>
    </recommendedName>
</protein>
<proteinExistence type="inferred from homology"/>
<sequence>GAKMLGRRLLSALSATVVPRSTRVHVPLLAGMGVYQEGIAKQQVNGKDVTAHIYEIYHSDRYAHQERRCPAGSQAAASADALLSLRRRTRRRSTLTD</sequence>
<evidence type="ECO:0000256" key="1">
    <source>
        <dbReference type="RuleBase" id="RU366040"/>
    </source>
</evidence>
<dbReference type="Pfam" id="PF01644">
    <property type="entry name" value="Chitin_synth_1"/>
    <property type="match status" value="1"/>
</dbReference>
<comment type="catalytic activity">
    <reaction evidence="1">
        <text>[(1-&gt;4)-N-acetyl-beta-D-glucosaminyl](n) + UDP-N-acetyl-alpha-D-glucosamine = [(1-&gt;4)-N-acetyl-beta-D-glucosaminyl](n+1) + UDP + H(+)</text>
        <dbReference type="Rhea" id="RHEA:16637"/>
        <dbReference type="Rhea" id="RHEA-COMP:9593"/>
        <dbReference type="Rhea" id="RHEA-COMP:9595"/>
        <dbReference type="ChEBI" id="CHEBI:15378"/>
        <dbReference type="ChEBI" id="CHEBI:17029"/>
        <dbReference type="ChEBI" id="CHEBI:57705"/>
        <dbReference type="ChEBI" id="CHEBI:58223"/>
        <dbReference type="EC" id="2.4.1.16"/>
    </reaction>
</comment>
<comment type="function">
    <text evidence="1">Polymerizes chitin, a structural polymer of the cell wall and septum, by transferring the sugar moiety of UDP-GlcNAc to the non-reducing end of the growing chitin polymer.</text>
</comment>
<gene>
    <name evidence="2" type="primary">chs-1</name>
</gene>
<dbReference type="GO" id="GO:0005886">
    <property type="term" value="C:plasma membrane"/>
    <property type="evidence" value="ECO:0007669"/>
    <property type="project" value="UniProtKB-SubCell"/>
</dbReference>
<keyword evidence="1" id="KW-0808">Transferase</keyword>
<keyword evidence="1" id="KW-0961">Cell wall biogenesis/degradation</keyword>
<dbReference type="EMBL" id="AM748697">
    <property type="protein sequence ID" value="CAO02569.1"/>
    <property type="molecule type" value="Genomic_DNA"/>
</dbReference>
<evidence type="ECO:0000313" key="2">
    <source>
        <dbReference type="EMBL" id="CAO02569.1"/>
    </source>
</evidence>
<keyword evidence="1" id="KW-1003">Cell membrane</keyword>
<comment type="similarity">
    <text evidence="1">Belongs to the chitin synthase family.</text>
</comment>
<feature type="non-terminal residue" evidence="2">
    <location>
        <position position="97"/>
    </location>
</feature>
<reference evidence="2" key="1">
    <citation type="journal article" date="2008" name="Med. Mycol.">
        <title>Sporothrix luriei:a rare fungus from clinical origin.</title>
        <authorList>
            <person name="Marimon R."/>
            <person name="Gena J."/>
            <person name="Cano J."/>
            <person name="Guarro J."/>
        </authorList>
    </citation>
    <scope>NUCLEOTIDE SEQUENCE</scope>
    <source>
        <strain evidence="2">CBS 120342</strain>
        <tissue evidence="2">Mycelium</tissue>
    </source>
</reference>
<dbReference type="EC" id="2.4.1.16" evidence="1"/>
<dbReference type="CAZy" id="GT2">
    <property type="family name" value="Glycosyltransferase Family 2"/>
</dbReference>
<keyword evidence="1" id="KW-0328">Glycosyltransferase</keyword>
<keyword evidence="1" id="KW-0472">Membrane</keyword>
<name>B7ZET2_9PEZI</name>
<dbReference type="GO" id="GO:0006031">
    <property type="term" value="P:chitin biosynthetic process"/>
    <property type="evidence" value="ECO:0007669"/>
    <property type="project" value="UniProtKB-UniRule"/>
</dbReference>
<organism evidence="2">
    <name type="scientific">Sporothrix sp. CBS 120342</name>
    <dbReference type="NCBI Taxonomy" id="450148"/>
    <lineage>
        <taxon>Eukaryota</taxon>
        <taxon>Fungi</taxon>
        <taxon>Dikarya</taxon>
        <taxon>Ascomycota</taxon>
        <taxon>Pezizomycotina</taxon>
        <taxon>Sordariomycetes</taxon>
        <taxon>Sordariomycetidae</taxon>
        <taxon>Ophiostomatales</taxon>
        <taxon>Ophiostomataceae</taxon>
        <taxon>Sporothrix</taxon>
    </lineage>
</organism>
<feature type="non-terminal residue" evidence="2">
    <location>
        <position position="1"/>
    </location>
</feature>
<dbReference type="GO" id="GO:0004100">
    <property type="term" value="F:chitin synthase activity"/>
    <property type="evidence" value="ECO:0007669"/>
    <property type="project" value="UniProtKB-UniRule"/>
</dbReference>